<feature type="non-terminal residue" evidence="2">
    <location>
        <position position="112"/>
    </location>
</feature>
<proteinExistence type="predicted"/>
<organism evidence="2">
    <name type="scientific">Ensete ventricosum</name>
    <name type="common">Abyssinian banana</name>
    <name type="synonym">Musa ensete</name>
    <dbReference type="NCBI Taxonomy" id="4639"/>
    <lineage>
        <taxon>Eukaryota</taxon>
        <taxon>Viridiplantae</taxon>
        <taxon>Streptophyta</taxon>
        <taxon>Embryophyta</taxon>
        <taxon>Tracheophyta</taxon>
        <taxon>Spermatophyta</taxon>
        <taxon>Magnoliopsida</taxon>
        <taxon>Liliopsida</taxon>
        <taxon>Zingiberales</taxon>
        <taxon>Musaceae</taxon>
        <taxon>Ensete</taxon>
    </lineage>
</organism>
<gene>
    <name evidence="2" type="ORF">BHM03_00041222</name>
</gene>
<dbReference type="Proteomes" id="UP000290560">
    <property type="component" value="Unassembled WGS sequence"/>
</dbReference>
<feature type="compositionally biased region" description="Basic and acidic residues" evidence="1">
    <location>
        <begin position="96"/>
        <end position="112"/>
    </location>
</feature>
<feature type="compositionally biased region" description="Basic residues" evidence="1">
    <location>
        <begin position="50"/>
        <end position="69"/>
    </location>
</feature>
<evidence type="ECO:0000313" key="2">
    <source>
        <dbReference type="EMBL" id="RZR74673.1"/>
    </source>
</evidence>
<dbReference type="EMBL" id="KV876341">
    <property type="protein sequence ID" value="RZR74673.1"/>
    <property type="molecule type" value="Genomic_DNA"/>
</dbReference>
<reference evidence="2" key="1">
    <citation type="journal article" date="2018" name="Data Brief">
        <title>Genome sequence data from 17 accessions of Ensete ventricosum, a staple food crop for millions in Ethiopia.</title>
        <authorList>
            <person name="Yemataw Z."/>
            <person name="Muzemil S."/>
            <person name="Ambachew D."/>
            <person name="Tripathi L."/>
            <person name="Tesfaye K."/>
            <person name="Chala A."/>
            <person name="Farbos A."/>
            <person name="O'Neill P."/>
            <person name="Moore K."/>
            <person name="Grant M."/>
            <person name="Studholme D.J."/>
        </authorList>
    </citation>
    <scope>NUCLEOTIDE SEQUENCE [LARGE SCALE GENOMIC DNA]</scope>
    <source>
        <tissue evidence="2">Leaf</tissue>
    </source>
</reference>
<evidence type="ECO:0000256" key="1">
    <source>
        <dbReference type="SAM" id="MobiDB-lite"/>
    </source>
</evidence>
<sequence>MGGTYRSARLPVHGPSANGRFHQKSIVSGRLKKKSIVGGRLREKLTVGGRLRKKKGRRGKEKKKKRGRKNTSPGRHPRPPAIVAPGRPRPRSLFLPREEMERLPTRGDRSRQ</sequence>
<dbReference type="AlphaFoldDB" id="A0A445MKD6"/>
<accession>A0A445MKD6</accession>
<feature type="region of interest" description="Disordered" evidence="1">
    <location>
        <begin position="1"/>
        <end position="112"/>
    </location>
</feature>
<protein>
    <submittedName>
        <fullName evidence="2">Uncharacterized protein</fullName>
    </submittedName>
</protein>
<name>A0A445MKD6_ENSVE</name>